<dbReference type="Proteomes" id="UP000059542">
    <property type="component" value="Chromosome"/>
</dbReference>
<dbReference type="RefSeq" id="WP_068195505.1">
    <property type="nucleotide sequence ID" value="NZ_CP013909.1"/>
</dbReference>
<dbReference type="EMBL" id="CP013909">
    <property type="protein sequence ID" value="ALW86325.1"/>
    <property type="molecule type" value="Genomic_DNA"/>
</dbReference>
<protein>
    <recommendedName>
        <fullName evidence="1">Phage head morphogenesis domain-containing protein</fullName>
    </recommendedName>
</protein>
<dbReference type="KEGG" id="hyg:AUC43_15280"/>
<accession>A0A0U4ARW1</accession>
<feature type="domain" description="Phage head morphogenesis" evidence="1">
    <location>
        <begin position="120"/>
        <end position="238"/>
    </location>
</feature>
<dbReference type="STRING" id="1411621.AUC43_15280"/>
<evidence type="ECO:0000313" key="3">
    <source>
        <dbReference type="Proteomes" id="UP000059542"/>
    </source>
</evidence>
<dbReference type="Pfam" id="PF04233">
    <property type="entry name" value="Phage_Mu_F"/>
    <property type="match status" value="1"/>
</dbReference>
<evidence type="ECO:0000313" key="2">
    <source>
        <dbReference type="EMBL" id="ALW86325.1"/>
    </source>
</evidence>
<dbReference type="AlphaFoldDB" id="A0A0U4ARW1"/>
<evidence type="ECO:0000259" key="1">
    <source>
        <dbReference type="Pfam" id="PF04233"/>
    </source>
</evidence>
<reference evidence="2 3" key="1">
    <citation type="submission" date="2015-12" db="EMBL/GenBank/DDBJ databases">
        <authorList>
            <person name="Shamseldin A."/>
            <person name="Moawad H."/>
            <person name="Abd El-Rahim W.M."/>
            <person name="Sadowsky M.J."/>
        </authorList>
    </citation>
    <scope>NUCLEOTIDE SEQUENCE [LARGE SCALE GENOMIC DNA]</scope>
    <source>
        <strain evidence="2 3">DG5B</strain>
    </source>
</reference>
<organism evidence="2 3">
    <name type="scientific">Hymenobacter sedentarius</name>
    <dbReference type="NCBI Taxonomy" id="1411621"/>
    <lineage>
        <taxon>Bacteria</taxon>
        <taxon>Pseudomonadati</taxon>
        <taxon>Bacteroidota</taxon>
        <taxon>Cytophagia</taxon>
        <taxon>Cytophagales</taxon>
        <taxon>Hymenobacteraceae</taxon>
        <taxon>Hymenobacter</taxon>
    </lineage>
</organism>
<dbReference type="InterPro" id="IPR006528">
    <property type="entry name" value="Phage_head_morphogenesis_dom"/>
</dbReference>
<sequence length="253" mass="28024">MNQHLTDRFQRIDALEDRYTRRIRLALLRDLERALALAAAGAMPELIAASVSTKHLKAVLHELYLTVMVQEARFEYRHLVREQKAATGLPVTDWLRRAKNFIALESSKAIVKIAETTRKEVRQVLKEAAATGKSIADTARSMRSQITEFNTKRARRIARTELIGASSAGSYVGALSTGLALDKYWITTADARTRPTHLAAGGQQVDINQPFLIGGEPCRFPADPALSARERINCRCAIGYKPKGALRTGSLDL</sequence>
<keyword evidence="3" id="KW-1185">Reference proteome</keyword>
<name>A0A0U4ARW1_9BACT</name>
<dbReference type="OrthoDB" id="952090at2"/>
<proteinExistence type="predicted"/>
<gene>
    <name evidence="2" type="ORF">AUC43_15280</name>
</gene>